<reference evidence="10" key="2">
    <citation type="journal article" date="2023" name="Plants (Basel)">
        <title>Annotation of the Turnera subulata (Passifloraceae) Draft Genome Reveals the S-Locus Evolved after the Divergence of Turneroideae from Passifloroideae in a Stepwise Manner.</title>
        <authorList>
            <person name="Henning P.M."/>
            <person name="Roalson E.H."/>
            <person name="Mir W."/>
            <person name="McCubbin A.G."/>
            <person name="Shore J.S."/>
        </authorList>
    </citation>
    <scope>NUCLEOTIDE SEQUENCE</scope>
    <source>
        <strain evidence="10">F60SS</strain>
    </source>
</reference>
<keyword evidence="7" id="KW-1133">Transmembrane helix</keyword>
<evidence type="ECO:0000256" key="2">
    <source>
        <dbReference type="ARBA" id="ARBA00012513"/>
    </source>
</evidence>
<name>A0A9Q0JHQ0_9ROSI</name>
<evidence type="ECO:0000313" key="11">
    <source>
        <dbReference type="Proteomes" id="UP001141552"/>
    </source>
</evidence>
<evidence type="ECO:0000256" key="3">
    <source>
        <dbReference type="ARBA" id="ARBA00022729"/>
    </source>
</evidence>
<dbReference type="PANTHER" id="PTHR33138:SF85">
    <property type="entry name" value="LEAF RUST 10 DISEASE-RESISTANCE LOCUS RECEPTOR-LIKE PROTEIN KINASE-LIKE 2.7 ISOFORM X1"/>
    <property type="match status" value="1"/>
</dbReference>
<comment type="catalytic activity">
    <reaction evidence="6">
        <text>L-seryl-[protein] + ATP = O-phospho-L-seryl-[protein] + ADP + H(+)</text>
        <dbReference type="Rhea" id="RHEA:17989"/>
        <dbReference type="Rhea" id="RHEA-COMP:9863"/>
        <dbReference type="Rhea" id="RHEA-COMP:11604"/>
        <dbReference type="ChEBI" id="CHEBI:15378"/>
        <dbReference type="ChEBI" id="CHEBI:29999"/>
        <dbReference type="ChEBI" id="CHEBI:30616"/>
        <dbReference type="ChEBI" id="CHEBI:83421"/>
        <dbReference type="ChEBI" id="CHEBI:456216"/>
        <dbReference type="EC" id="2.7.11.1"/>
    </reaction>
</comment>
<reference evidence="10" key="1">
    <citation type="submission" date="2022-02" db="EMBL/GenBank/DDBJ databases">
        <authorList>
            <person name="Henning P.M."/>
            <person name="McCubbin A.G."/>
            <person name="Shore J.S."/>
        </authorList>
    </citation>
    <scope>NUCLEOTIDE SEQUENCE</scope>
    <source>
        <strain evidence="10">F60SS</strain>
        <tissue evidence="10">Leaves</tissue>
    </source>
</reference>
<comment type="catalytic activity">
    <reaction evidence="5">
        <text>L-threonyl-[protein] + ATP = O-phospho-L-threonyl-[protein] + ADP + H(+)</text>
        <dbReference type="Rhea" id="RHEA:46608"/>
        <dbReference type="Rhea" id="RHEA-COMP:11060"/>
        <dbReference type="Rhea" id="RHEA-COMP:11605"/>
        <dbReference type="ChEBI" id="CHEBI:15378"/>
        <dbReference type="ChEBI" id="CHEBI:30013"/>
        <dbReference type="ChEBI" id="CHEBI:30616"/>
        <dbReference type="ChEBI" id="CHEBI:61977"/>
        <dbReference type="ChEBI" id="CHEBI:456216"/>
        <dbReference type="EC" id="2.7.11.1"/>
    </reaction>
</comment>
<evidence type="ECO:0000313" key="10">
    <source>
        <dbReference type="EMBL" id="KAJ4841502.1"/>
    </source>
</evidence>
<evidence type="ECO:0000256" key="1">
    <source>
        <dbReference type="ARBA" id="ARBA00004167"/>
    </source>
</evidence>
<dbReference type="EMBL" id="JAKUCV010002760">
    <property type="protein sequence ID" value="KAJ4841502.1"/>
    <property type="molecule type" value="Genomic_DNA"/>
</dbReference>
<dbReference type="InterPro" id="IPR032872">
    <property type="entry name" value="WAK_assoc_C"/>
</dbReference>
<feature type="domain" description="Wall-associated receptor kinase galacturonan-binding" evidence="8">
    <location>
        <begin position="61"/>
        <end position="104"/>
    </location>
</feature>
<dbReference type="GO" id="GO:0004674">
    <property type="term" value="F:protein serine/threonine kinase activity"/>
    <property type="evidence" value="ECO:0007669"/>
    <property type="project" value="UniProtKB-EC"/>
</dbReference>
<feature type="domain" description="Wall-associated receptor kinase C-terminal" evidence="9">
    <location>
        <begin position="202"/>
        <end position="264"/>
    </location>
</feature>
<comment type="caution">
    <text evidence="10">The sequence shown here is derived from an EMBL/GenBank/DDBJ whole genome shotgun (WGS) entry which is preliminary data.</text>
</comment>
<gene>
    <name evidence="10" type="ORF">Tsubulata_033673</name>
</gene>
<dbReference type="EC" id="2.7.11.1" evidence="2"/>
<evidence type="ECO:0000256" key="5">
    <source>
        <dbReference type="ARBA" id="ARBA00047899"/>
    </source>
</evidence>
<dbReference type="Pfam" id="PF13947">
    <property type="entry name" value="GUB_WAK_bind"/>
    <property type="match status" value="1"/>
</dbReference>
<dbReference type="AlphaFoldDB" id="A0A9Q0JHQ0"/>
<dbReference type="InterPro" id="IPR025287">
    <property type="entry name" value="WAK_GUB"/>
</dbReference>
<feature type="transmembrane region" description="Helical" evidence="7">
    <location>
        <begin position="22"/>
        <end position="46"/>
    </location>
</feature>
<sequence>MVQQVLLFTLPPLRSMSTHQRMVVASLPLLLSLHSILVVSSILILLATAGFSRDDGGYSECKKPFDCGLLQNLSYPFWGGNRPQYCGHPAFRLLCQEGQYPSIAGDREPEQFRLVGADPNRKVMKVEPIDPEQYICPQNPENKTLNPSFLSFIDSDLHSLNLFYNCTDSSDKPGTVRIGCLGWGGSYFGFERWPTVSGQYPPMCNVTIRIPVPGDAVDGLQKRGMPAVEGLLGEGYNLSYLYGSAPTICQGCTSSGGVCGSNTAKVVESH</sequence>
<comment type="subcellular location">
    <subcellularLocation>
        <location evidence="1">Membrane</location>
        <topology evidence="1">Single-pass membrane protein</topology>
    </subcellularLocation>
</comment>
<keyword evidence="4" id="KW-0325">Glycoprotein</keyword>
<keyword evidence="7" id="KW-0812">Transmembrane</keyword>
<protein>
    <recommendedName>
        <fullName evidence="2">non-specific serine/threonine protein kinase</fullName>
        <ecNumber evidence="2">2.7.11.1</ecNumber>
    </recommendedName>
</protein>
<keyword evidence="7" id="KW-0472">Membrane</keyword>
<evidence type="ECO:0000256" key="6">
    <source>
        <dbReference type="ARBA" id="ARBA00048679"/>
    </source>
</evidence>
<keyword evidence="3" id="KW-0732">Signal</keyword>
<keyword evidence="11" id="KW-1185">Reference proteome</keyword>
<proteinExistence type="predicted"/>
<accession>A0A9Q0JHQ0</accession>
<evidence type="ECO:0000256" key="7">
    <source>
        <dbReference type="SAM" id="Phobius"/>
    </source>
</evidence>
<dbReference type="OrthoDB" id="834400at2759"/>
<dbReference type="GO" id="GO:0030247">
    <property type="term" value="F:polysaccharide binding"/>
    <property type="evidence" value="ECO:0007669"/>
    <property type="project" value="InterPro"/>
</dbReference>
<dbReference type="Pfam" id="PF14380">
    <property type="entry name" value="WAK_assoc"/>
    <property type="match status" value="1"/>
</dbReference>
<dbReference type="Proteomes" id="UP001141552">
    <property type="component" value="Unassembled WGS sequence"/>
</dbReference>
<evidence type="ECO:0000259" key="8">
    <source>
        <dbReference type="Pfam" id="PF13947"/>
    </source>
</evidence>
<evidence type="ECO:0000256" key="4">
    <source>
        <dbReference type="ARBA" id="ARBA00023180"/>
    </source>
</evidence>
<dbReference type="GO" id="GO:0016020">
    <property type="term" value="C:membrane"/>
    <property type="evidence" value="ECO:0007669"/>
    <property type="project" value="UniProtKB-SubCell"/>
</dbReference>
<evidence type="ECO:0000259" key="9">
    <source>
        <dbReference type="Pfam" id="PF14380"/>
    </source>
</evidence>
<dbReference type="PANTHER" id="PTHR33138">
    <property type="entry name" value="OS01G0690200 PROTEIN"/>
    <property type="match status" value="1"/>
</dbReference>
<organism evidence="10 11">
    <name type="scientific">Turnera subulata</name>
    <dbReference type="NCBI Taxonomy" id="218843"/>
    <lineage>
        <taxon>Eukaryota</taxon>
        <taxon>Viridiplantae</taxon>
        <taxon>Streptophyta</taxon>
        <taxon>Embryophyta</taxon>
        <taxon>Tracheophyta</taxon>
        <taxon>Spermatophyta</taxon>
        <taxon>Magnoliopsida</taxon>
        <taxon>eudicotyledons</taxon>
        <taxon>Gunneridae</taxon>
        <taxon>Pentapetalae</taxon>
        <taxon>rosids</taxon>
        <taxon>fabids</taxon>
        <taxon>Malpighiales</taxon>
        <taxon>Passifloraceae</taxon>
        <taxon>Turnera</taxon>
    </lineage>
</organism>